<keyword evidence="6 9" id="KW-0456">Lyase</keyword>
<evidence type="ECO:0000256" key="6">
    <source>
        <dbReference type="ARBA" id="ARBA00023239"/>
    </source>
</evidence>
<keyword evidence="7 9" id="KW-0704">Schiff base</keyword>
<feature type="chain" id="PRO_5044919076" description="Aspartate 1-decarboxylase beta chain" evidence="9">
    <location>
        <begin position="1"/>
        <end position="26"/>
    </location>
</feature>
<comment type="catalytic activity">
    <reaction evidence="9">
        <text>L-aspartate + H(+) = beta-alanine + CO2</text>
        <dbReference type="Rhea" id="RHEA:19497"/>
        <dbReference type="ChEBI" id="CHEBI:15378"/>
        <dbReference type="ChEBI" id="CHEBI:16526"/>
        <dbReference type="ChEBI" id="CHEBI:29991"/>
        <dbReference type="ChEBI" id="CHEBI:57966"/>
        <dbReference type="EC" id="4.1.1.11"/>
    </reaction>
</comment>
<dbReference type="SUPFAM" id="SSF50692">
    <property type="entry name" value="ADC-like"/>
    <property type="match status" value="1"/>
</dbReference>
<dbReference type="PANTHER" id="PTHR21012:SF0">
    <property type="entry name" value="ASPARTATE 1-DECARBOXYLASE"/>
    <property type="match status" value="1"/>
</dbReference>
<evidence type="ECO:0000256" key="2">
    <source>
        <dbReference type="ARBA" id="ARBA00022655"/>
    </source>
</evidence>
<evidence type="ECO:0000256" key="8">
    <source>
        <dbReference type="ARBA" id="ARBA00023317"/>
    </source>
</evidence>
<feature type="chain" id="PRO_5044919077" description="Aspartate 1-decarboxylase alpha chain" evidence="9">
    <location>
        <begin position="27"/>
        <end position="142"/>
    </location>
</feature>
<dbReference type="InterPro" id="IPR009010">
    <property type="entry name" value="Asp_de-COase-like_dom_sf"/>
</dbReference>
<keyword evidence="3 9" id="KW-0210">Decarboxylase</keyword>
<dbReference type="Pfam" id="PF02261">
    <property type="entry name" value="Asp_decarbox"/>
    <property type="match status" value="1"/>
</dbReference>
<comment type="caution">
    <text evidence="10">The sequence shown here is derived from an EMBL/GenBank/DDBJ whole genome shotgun (WGS) entry which is preliminary data.</text>
</comment>
<keyword evidence="8 9" id="KW-0670">Pyruvate</keyword>
<feature type="binding site" evidence="9">
    <location>
        <begin position="75"/>
        <end position="77"/>
    </location>
    <ligand>
        <name>substrate</name>
    </ligand>
</feature>
<evidence type="ECO:0000256" key="3">
    <source>
        <dbReference type="ARBA" id="ARBA00022793"/>
    </source>
</evidence>
<comment type="similarity">
    <text evidence="9">Belongs to the PanD family.</text>
</comment>
<dbReference type="PANTHER" id="PTHR21012">
    <property type="entry name" value="ASPARTATE 1-DECARBOXYLASE"/>
    <property type="match status" value="1"/>
</dbReference>
<accession>A0ABX2RXP1</accession>
<evidence type="ECO:0000256" key="4">
    <source>
        <dbReference type="ARBA" id="ARBA00022813"/>
    </source>
</evidence>
<comment type="function">
    <text evidence="9">Catalyzes the pyruvoyl-dependent decarboxylation of aspartate to produce beta-alanine.</text>
</comment>
<evidence type="ECO:0000256" key="1">
    <source>
        <dbReference type="ARBA" id="ARBA00022490"/>
    </source>
</evidence>
<evidence type="ECO:0000256" key="9">
    <source>
        <dbReference type="HAMAP-Rule" id="MF_00446"/>
    </source>
</evidence>
<comment type="PTM">
    <text evidence="9">Is synthesized initially as an inactive proenzyme, which is activated by self-cleavage at a specific serine bond to produce a beta-subunit with a hydroxyl group at its C-terminus and an alpha-subunit with a pyruvoyl group at its N-terminus.</text>
</comment>
<comment type="pathway">
    <text evidence="9">Cofactor biosynthesis; (R)-pantothenate biosynthesis; beta-alanine from L-aspartate: step 1/1.</text>
</comment>
<name>A0ABX2RXP1_9ACTN</name>
<keyword evidence="11" id="KW-1185">Reference proteome</keyword>
<dbReference type="EMBL" id="JACBZA010000001">
    <property type="protein sequence ID" value="NYH82113.1"/>
    <property type="molecule type" value="Genomic_DNA"/>
</dbReference>
<reference evidence="10 11" key="1">
    <citation type="submission" date="2020-07" db="EMBL/GenBank/DDBJ databases">
        <title>Sequencing the genomes of 1000 actinobacteria strains.</title>
        <authorList>
            <person name="Klenk H.-P."/>
        </authorList>
    </citation>
    <scope>NUCLEOTIDE SEQUENCE [LARGE SCALE GENOMIC DNA]</scope>
    <source>
        <strain evidence="10 11">DSM 45117</strain>
    </source>
</reference>
<organism evidence="10 11">
    <name type="scientific">Actinopolymorpha cephalotaxi</name>
    <dbReference type="NCBI Taxonomy" id="504797"/>
    <lineage>
        <taxon>Bacteria</taxon>
        <taxon>Bacillati</taxon>
        <taxon>Actinomycetota</taxon>
        <taxon>Actinomycetes</taxon>
        <taxon>Propionibacteriales</taxon>
        <taxon>Actinopolymorphaceae</taxon>
        <taxon>Actinopolymorpha</taxon>
    </lineage>
</organism>
<keyword evidence="1 9" id="KW-0963">Cytoplasm</keyword>
<dbReference type="Gene3D" id="2.40.40.20">
    <property type="match status" value="1"/>
</dbReference>
<dbReference type="CDD" id="cd06919">
    <property type="entry name" value="Asp_decarbox"/>
    <property type="match status" value="1"/>
</dbReference>
<dbReference type="InterPro" id="IPR003190">
    <property type="entry name" value="Asp_decarbox"/>
</dbReference>
<feature type="modified residue" description="Pyruvic acid (Ser)" evidence="9">
    <location>
        <position position="27"/>
    </location>
</feature>
<feature type="active site" description="Schiff-base intermediate with substrate; via pyruvic acid" evidence="9">
    <location>
        <position position="27"/>
    </location>
</feature>
<proteinExistence type="inferred from homology"/>
<keyword evidence="5 9" id="KW-0865">Zymogen</keyword>
<feature type="active site" description="Proton donor" evidence="9">
    <location>
        <position position="60"/>
    </location>
</feature>
<dbReference type="EC" id="4.1.1.11" evidence="9"/>
<dbReference type="GO" id="GO:0004068">
    <property type="term" value="F:aspartate 1-decarboxylase activity"/>
    <property type="evidence" value="ECO:0007669"/>
    <property type="project" value="UniProtKB-EC"/>
</dbReference>
<comment type="subcellular location">
    <subcellularLocation>
        <location evidence="9">Cytoplasm</location>
    </subcellularLocation>
</comment>
<evidence type="ECO:0000313" key="11">
    <source>
        <dbReference type="Proteomes" id="UP000533017"/>
    </source>
</evidence>
<keyword evidence="4 9" id="KW-0068">Autocatalytic cleavage</keyword>
<keyword evidence="2 9" id="KW-0566">Pantothenate biosynthesis</keyword>
<dbReference type="NCBIfam" id="TIGR00223">
    <property type="entry name" value="panD"/>
    <property type="match status" value="1"/>
</dbReference>
<dbReference type="RefSeq" id="WP_237769066.1">
    <property type="nucleotide sequence ID" value="NZ_FOOI01000019.1"/>
</dbReference>
<comment type="subunit">
    <text evidence="9">Heterooctamer of four alpha and four beta subunits.</text>
</comment>
<evidence type="ECO:0000313" key="10">
    <source>
        <dbReference type="EMBL" id="NYH82113.1"/>
    </source>
</evidence>
<evidence type="ECO:0000256" key="5">
    <source>
        <dbReference type="ARBA" id="ARBA00023145"/>
    </source>
</evidence>
<gene>
    <name evidence="9" type="primary">panD</name>
    <name evidence="10" type="ORF">FHR37_000964</name>
</gene>
<protein>
    <recommendedName>
        <fullName evidence="9">Aspartate 1-decarboxylase</fullName>
        <ecNumber evidence="9">4.1.1.11</ecNumber>
    </recommendedName>
    <alternativeName>
        <fullName evidence="9">Aspartate alpha-decarboxylase</fullName>
    </alternativeName>
    <component>
        <recommendedName>
            <fullName evidence="9">Aspartate 1-decarboxylase beta chain</fullName>
        </recommendedName>
    </component>
    <component>
        <recommendedName>
            <fullName evidence="9">Aspartate 1-decarboxylase alpha chain</fullName>
        </recommendedName>
    </component>
</protein>
<comment type="cofactor">
    <cofactor evidence="9">
        <name>pyruvate</name>
        <dbReference type="ChEBI" id="CHEBI:15361"/>
    </cofactor>
    <text evidence="9">Binds 1 pyruvoyl group covalently per subunit.</text>
</comment>
<dbReference type="Proteomes" id="UP000533017">
    <property type="component" value="Unassembled WGS sequence"/>
</dbReference>
<evidence type="ECO:0000256" key="7">
    <source>
        <dbReference type="ARBA" id="ARBA00023270"/>
    </source>
</evidence>
<dbReference type="HAMAP" id="MF_00446">
    <property type="entry name" value="PanD"/>
    <property type="match status" value="1"/>
</dbReference>
<dbReference type="PIRSF" id="PIRSF006246">
    <property type="entry name" value="Asp_decarbox"/>
    <property type="match status" value="1"/>
</dbReference>
<sequence>MTMQRTMLKSKIHRATVTACDVDYVGSITIDTDLMRAADLLPNEQVHVWDIDNGARFVTYALEGAPGSGSMQVNGAAALLVERGHKVIVASFAAYDSAELAGHEPAVVHVDAGNAIALVGSDAGVLMDSPLASAAGFEQSVP</sequence>
<feature type="binding site" evidence="9">
    <location>
        <position position="59"/>
    </location>
    <ligand>
        <name>substrate</name>
    </ligand>
</feature>